<comment type="function">
    <text evidence="3">Hydrolyzes ATP, and can also hydrolyze GTP with lower efficiency. Has lower affinity for GTP.</text>
</comment>
<dbReference type="InterPro" id="IPR006073">
    <property type="entry name" value="GTP-bd"/>
</dbReference>
<keyword evidence="1 3" id="KW-0547">Nucleotide-binding</keyword>
<dbReference type="GO" id="GO:0043023">
    <property type="term" value="F:ribosomal large subunit binding"/>
    <property type="evidence" value="ECO:0007669"/>
    <property type="project" value="UniProtKB-UniRule"/>
</dbReference>
<dbReference type="PANTHER" id="PTHR23305:SF11">
    <property type="entry name" value="OBG-LIKE ATPASE 1"/>
    <property type="match status" value="1"/>
</dbReference>
<dbReference type="EMBL" id="HBGJ01016752">
    <property type="protein sequence ID" value="CAD9252387.1"/>
    <property type="molecule type" value="Transcribed_RNA"/>
</dbReference>
<dbReference type="Gene3D" id="1.10.150.300">
    <property type="entry name" value="TGS-like domain"/>
    <property type="match status" value="1"/>
</dbReference>
<sequence length="393" mass="44598">MPPKKAAEEPEERELVLGRPSNNLKMGIVGVPNVGKSSFFNVLSRKNIPAENFPFCTIEPNEAIVPLPDPRFNWLVNHYHPRSEKPPTINIHDIAGLVRGASEGAGLGNEFLSHIAAVDGIFHLCRAFEGEEVTHVEGDVNPVRDLEIVEDELLIKDKNLVRNAVESMRKNVERKVGGREKLLEFQSLEKVLAFMEEENKGVRFGSWTTQDIETLNKYQLLTSKEVVYLVNLSKRDYLRMGNKWLPKIQQWVQSRGGGTIIPFSVEFEQEMLDLEMAGEDAVKAYMDENPTHKSMLPRILKTGYQALHLIHFFTCGADEVRGWTIRRGKFAQEAAGVIHSDIMNNFIRAEVFHFKDLKKEGNDEAVQNAGLKRTEGKKYVIKDGDICFFRHNG</sequence>
<dbReference type="CDD" id="cd01900">
    <property type="entry name" value="YchF"/>
    <property type="match status" value="1"/>
</dbReference>
<feature type="binding site" evidence="3">
    <location>
        <position position="232"/>
    </location>
    <ligand>
        <name>ATP</name>
        <dbReference type="ChEBI" id="CHEBI:30616"/>
    </ligand>
</feature>
<reference evidence="5" key="1">
    <citation type="submission" date="2021-01" db="EMBL/GenBank/DDBJ databases">
        <authorList>
            <person name="Corre E."/>
            <person name="Pelletier E."/>
            <person name="Niang G."/>
            <person name="Scheremetjew M."/>
            <person name="Finn R."/>
            <person name="Kale V."/>
            <person name="Holt S."/>
            <person name="Cochrane G."/>
            <person name="Meng A."/>
            <person name="Brown T."/>
            <person name="Cohen L."/>
        </authorList>
    </citation>
    <scope>NUCLEOTIDE SEQUENCE</scope>
    <source>
        <strain evidence="5">CCMP2877</strain>
    </source>
</reference>
<feature type="domain" description="OBG-type G" evidence="4">
    <location>
        <begin position="24"/>
        <end position="283"/>
    </location>
</feature>
<dbReference type="GO" id="GO:0005524">
    <property type="term" value="F:ATP binding"/>
    <property type="evidence" value="ECO:0007669"/>
    <property type="project" value="UniProtKB-UniRule"/>
</dbReference>
<comment type="subcellular location">
    <subcellularLocation>
        <location evidence="3">Cytoplasm</location>
    </subcellularLocation>
</comment>
<dbReference type="EMBL" id="HBGJ01016753">
    <property type="protein sequence ID" value="CAD9252388.1"/>
    <property type="molecule type" value="Transcribed_RNA"/>
</dbReference>
<dbReference type="PIRSF" id="PIRSF006641">
    <property type="entry name" value="CHP00092"/>
    <property type="match status" value="1"/>
</dbReference>
<dbReference type="Pfam" id="PF06071">
    <property type="entry name" value="YchF-GTPase_C"/>
    <property type="match status" value="1"/>
</dbReference>
<dbReference type="FunFam" id="1.10.150.300:FF:000001">
    <property type="entry name" value="Ribosome-binding ATPase YchF"/>
    <property type="match status" value="1"/>
</dbReference>
<dbReference type="FunFam" id="3.10.20.30:FF:000001">
    <property type="entry name" value="Ribosome-binding ATPase YchF"/>
    <property type="match status" value="1"/>
</dbReference>
<dbReference type="AlphaFoldDB" id="A0A6U4FJK5"/>
<dbReference type="InterPro" id="IPR027417">
    <property type="entry name" value="P-loop_NTPase"/>
</dbReference>
<protein>
    <recommendedName>
        <fullName evidence="3">Obg-like ATPase 1</fullName>
    </recommendedName>
</protein>
<keyword evidence="3" id="KW-0963">Cytoplasm</keyword>
<dbReference type="GO" id="GO:0005737">
    <property type="term" value="C:cytoplasm"/>
    <property type="evidence" value="ECO:0007669"/>
    <property type="project" value="UniProtKB-SubCell"/>
</dbReference>
<proteinExistence type="inferred from homology"/>
<dbReference type="PRINTS" id="PR00326">
    <property type="entry name" value="GTP1OBG"/>
</dbReference>
<organism evidence="5">
    <name type="scientific">Phaeomonas parva</name>
    <dbReference type="NCBI Taxonomy" id="124430"/>
    <lineage>
        <taxon>Eukaryota</taxon>
        <taxon>Sar</taxon>
        <taxon>Stramenopiles</taxon>
        <taxon>Ochrophyta</taxon>
        <taxon>Pinguiophyceae</taxon>
        <taxon>Pinguiochrysidales</taxon>
        <taxon>Pinguiochrysidaceae</taxon>
        <taxon>Phaeomonas</taxon>
    </lineage>
</organism>
<comment type="subunit">
    <text evidence="3">Monomer.</text>
</comment>
<dbReference type="NCBIfam" id="TIGR00092">
    <property type="entry name" value="redox-regulated ATPase YchF"/>
    <property type="match status" value="1"/>
</dbReference>
<dbReference type="InterPro" id="IPR004396">
    <property type="entry name" value="ATPase_YchF/OLA1"/>
</dbReference>
<dbReference type="GO" id="GO:0016887">
    <property type="term" value="F:ATP hydrolysis activity"/>
    <property type="evidence" value="ECO:0007669"/>
    <property type="project" value="UniProtKB-UniRule"/>
</dbReference>
<dbReference type="SUPFAM" id="SSF81271">
    <property type="entry name" value="TGS-like"/>
    <property type="match status" value="1"/>
</dbReference>
<dbReference type="SUPFAM" id="SSF52540">
    <property type="entry name" value="P-loop containing nucleoside triphosphate hydrolases"/>
    <property type="match status" value="1"/>
</dbReference>
<dbReference type="HAMAP" id="MF_00944">
    <property type="entry name" value="YchF_OLA1_ATPase"/>
    <property type="match status" value="1"/>
</dbReference>
<dbReference type="Pfam" id="PF01926">
    <property type="entry name" value="MMR_HSR1"/>
    <property type="match status" value="1"/>
</dbReference>
<dbReference type="InterPro" id="IPR013029">
    <property type="entry name" value="YchF_C"/>
</dbReference>
<evidence type="ECO:0000256" key="1">
    <source>
        <dbReference type="ARBA" id="ARBA00022741"/>
    </source>
</evidence>
<evidence type="ECO:0000259" key="4">
    <source>
        <dbReference type="PROSITE" id="PS51710"/>
    </source>
</evidence>
<dbReference type="InterPro" id="IPR023192">
    <property type="entry name" value="TGS-like_dom_sf"/>
</dbReference>
<dbReference type="InterPro" id="IPR041706">
    <property type="entry name" value="YchF_N"/>
</dbReference>
<feature type="binding site" evidence="3">
    <location>
        <begin position="33"/>
        <end position="38"/>
    </location>
    <ligand>
        <name>ATP</name>
        <dbReference type="ChEBI" id="CHEBI:30616"/>
    </ligand>
</feature>
<dbReference type="PANTHER" id="PTHR23305">
    <property type="entry name" value="OBG GTPASE FAMILY"/>
    <property type="match status" value="1"/>
</dbReference>
<name>A0A6U4FJK5_9STRA</name>
<keyword evidence="3" id="KW-0378">Hydrolase</keyword>
<dbReference type="InterPro" id="IPR031167">
    <property type="entry name" value="G_OBG"/>
</dbReference>
<evidence type="ECO:0000313" key="6">
    <source>
        <dbReference type="EMBL" id="CAD9252388.1"/>
    </source>
</evidence>
<gene>
    <name evidence="5" type="ORF">PPAR1163_LOCUS10751</name>
    <name evidence="6" type="ORF">PPAR1163_LOCUS10752</name>
</gene>
<evidence type="ECO:0000256" key="2">
    <source>
        <dbReference type="ARBA" id="ARBA00022840"/>
    </source>
</evidence>
<keyword evidence="2 3" id="KW-0067">ATP-binding</keyword>
<dbReference type="InterPro" id="IPR012676">
    <property type="entry name" value="TGS-like"/>
</dbReference>
<dbReference type="Gene3D" id="3.40.50.300">
    <property type="entry name" value="P-loop containing nucleotide triphosphate hydrolases"/>
    <property type="match status" value="1"/>
</dbReference>
<dbReference type="GO" id="GO:0005525">
    <property type="term" value="F:GTP binding"/>
    <property type="evidence" value="ECO:0007669"/>
    <property type="project" value="InterPro"/>
</dbReference>
<dbReference type="InterPro" id="IPR012675">
    <property type="entry name" value="Beta-grasp_dom_sf"/>
</dbReference>
<dbReference type="PROSITE" id="PS51710">
    <property type="entry name" value="G_OBG"/>
    <property type="match status" value="1"/>
</dbReference>
<evidence type="ECO:0000313" key="5">
    <source>
        <dbReference type="EMBL" id="CAD9252387.1"/>
    </source>
</evidence>
<accession>A0A6U4FJK5</accession>
<dbReference type="CDD" id="cd04867">
    <property type="entry name" value="TGS_YchF_OLA1"/>
    <property type="match status" value="1"/>
</dbReference>
<comment type="similarity">
    <text evidence="3">Belongs to the TRAFAC class OBG-HflX-like GTPase superfamily. OBG GTPase family. YchF/OLA1 subfamily.</text>
</comment>
<evidence type="ECO:0000256" key="3">
    <source>
        <dbReference type="HAMAP-Rule" id="MF_03167"/>
    </source>
</evidence>
<dbReference type="Gene3D" id="3.10.20.30">
    <property type="match status" value="1"/>
</dbReference>